<evidence type="ECO:0000259" key="1">
    <source>
        <dbReference type="PROSITE" id="PS50995"/>
    </source>
</evidence>
<dbReference type="Pfam" id="PF12802">
    <property type="entry name" value="MarR_2"/>
    <property type="match status" value="1"/>
</dbReference>
<organism evidence="2 3">
    <name type="scientific">Edaphobacter dinghuensis</name>
    <dbReference type="NCBI Taxonomy" id="1560005"/>
    <lineage>
        <taxon>Bacteria</taxon>
        <taxon>Pseudomonadati</taxon>
        <taxon>Acidobacteriota</taxon>
        <taxon>Terriglobia</taxon>
        <taxon>Terriglobales</taxon>
        <taxon>Acidobacteriaceae</taxon>
        <taxon>Edaphobacter</taxon>
    </lineage>
</organism>
<reference evidence="2" key="1">
    <citation type="journal article" date="2014" name="Int. J. Syst. Evol. Microbiol.">
        <title>Complete genome sequence of Corynebacterium casei LMG S-19264T (=DSM 44701T), isolated from a smear-ripened cheese.</title>
        <authorList>
            <consortium name="US DOE Joint Genome Institute (JGI-PGF)"/>
            <person name="Walter F."/>
            <person name="Albersmeier A."/>
            <person name="Kalinowski J."/>
            <person name="Ruckert C."/>
        </authorList>
    </citation>
    <scope>NUCLEOTIDE SEQUENCE</scope>
    <source>
        <strain evidence="2">CGMCC 1.12997</strain>
    </source>
</reference>
<reference evidence="2" key="2">
    <citation type="submission" date="2020-09" db="EMBL/GenBank/DDBJ databases">
        <authorList>
            <person name="Sun Q."/>
            <person name="Zhou Y."/>
        </authorList>
    </citation>
    <scope>NUCLEOTIDE SEQUENCE</scope>
    <source>
        <strain evidence="2">CGMCC 1.12997</strain>
    </source>
</reference>
<name>A0A917LZ76_9BACT</name>
<dbReference type="InterPro" id="IPR000835">
    <property type="entry name" value="HTH_MarR-typ"/>
</dbReference>
<dbReference type="InterPro" id="IPR036390">
    <property type="entry name" value="WH_DNA-bd_sf"/>
</dbReference>
<gene>
    <name evidence="2" type="ORF">GCM10011585_06060</name>
</gene>
<dbReference type="RefSeq" id="WP_188552644.1">
    <property type="nucleotide sequence ID" value="NZ_BMGT01000001.1"/>
</dbReference>
<dbReference type="InterPro" id="IPR036388">
    <property type="entry name" value="WH-like_DNA-bd_sf"/>
</dbReference>
<feature type="domain" description="HTH marR-type" evidence="1">
    <location>
        <begin position="13"/>
        <end position="149"/>
    </location>
</feature>
<protein>
    <submittedName>
        <fullName evidence="2">MarR family transcriptional regulator</fullName>
    </submittedName>
</protein>
<dbReference type="PANTHER" id="PTHR39515:SF2">
    <property type="entry name" value="HTH-TYPE TRANSCRIPTIONAL REGULATOR RV0880"/>
    <property type="match status" value="1"/>
</dbReference>
<dbReference type="EMBL" id="BMGT01000001">
    <property type="protein sequence ID" value="GGG66963.1"/>
    <property type="molecule type" value="Genomic_DNA"/>
</dbReference>
<dbReference type="Gene3D" id="1.10.287.100">
    <property type="match status" value="1"/>
</dbReference>
<sequence>MSNRKPSPQTELTRTLATELRAVYRKLKLRLREHGGANDLTPSQASVILRLEKDGASTVSSLARLEGMRPQSMSAIVAPLQQSGLVRGAPDPSDGRQTLMSLTPKCLKWLQEGRAARQDWLATTISQKLSVHEQEKLQTALELLTRLVED</sequence>
<evidence type="ECO:0000313" key="2">
    <source>
        <dbReference type="EMBL" id="GGG66963.1"/>
    </source>
</evidence>
<evidence type="ECO:0000313" key="3">
    <source>
        <dbReference type="Proteomes" id="UP000647241"/>
    </source>
</evidence>
<dbReference type="PROSITE" id="PS50995">
    <property type="entry name" value="HTH_MARR_2"/>
    <property type="match status" value="1"/>
</dbReference>
<accession>A0A917LZ76</accession>
<dbReference type="Proteomes" id="UP000647241">
    <property type="component" value="Unassembled WGS sequence"/>
</dbReference>
<keyword evidence="3" id="KW-1185">Reference proteome</keyword>
<comment type="caution">
    <text evidence="2">The sequence shown here is derived from an EMBL/GenBank/DDBJ whole genome shotgun (WGS) entry which is preliminary data.</text>
</comment>
<dbReference type="SUPFAM" id="SSF46785">
    <property type="entry name" value="Winged helix' DNA-binding domain"/>
    <property type="match status" value="1"/>
</dbReference>
<dbReference type="GO" id="GO:0003700">
    <property type="term" value="F:DNA-binding transcription factor activity"/>
    <property type="evidence" value="ECO:0007669"/>
    <property type="project" value="InterPro"/>
</dbReference>
<dbReference type="AlphaFoldDB" id="A0A917LZ76"/>
<dbReference type="PANTHER" id="PTHR39515">
    <property type="entry name" value="CONSERVED PROTEIN"/>
    <property type="match status" value="1"/>
</dbReference>
<dbReference type="SMART" id="SM00347">
    <property type="entry name" value="HTH_MARR"/>
    <property type="match status" value="1"/>
</dbReference>
<dbReference type="InterPro" id="IPR052526">
    <property type="entry name" value="HTH-type_Bedaq_tolerance"/>
</dbReference>
<proteinExistence type="predicted"/>
<dbReference type="Gene3D" id="1.10.10.10">
    <property type="entry name" value="Winged helix-like DNA-binding domain superfamily/Winged helix DNA-binding domain"/>
    <property type="match status" value="1"/>
</dbReference>